<dbReference type="KEGG" id="thas:C6Y53_15220"/>
<gene>
    <name evidence="1" type="ORF">C6Y53_15220</name>
</gene>
<dbReference type="CDD" id="cd00761">
    <property type="entry name" value="Glyco_tranf_GTA_type"/>
    <property type="match status" value="1"/>
</dbReference>
<accession>A0A2S0MSQ5</accession>
<reference evidence="2" key="1">
    <citation type="submission" date="2018-03" db="EMBL/GenBank/DDBJ databases">
        <title>Genomic analysis of the strain SH-1 isolated from shrimp intestine.</title>
        <authorList>
            <person name="Kim Y.-S."/>
            <person name="Kim S.-E."/>
            <person name="Kim K.-H."/>
        </authorList>
    </citation>
    <scope>NUCLEOTIDE SEQUENCE [LARGE SCALE GENOMIC DNA]</scope>
    <source>
        <strain evidence="2">SH-1</strain>
    </source>
</reference>
<keyword evidence="1" id="KW-0808">Transferase</keyword>
<dbReference type="AlphaFoldDB" id="A0A2S0MSQ5"/>
<dbReference type="InterPro" id="IPR029044">
    <property type="entry name" value="Nucleotide-diphossugar_trans"/>
</dbReference>
<organism evidence="1 2">
    <name type="scientific">Pukyongiella litopenaei</name>
    <dbReference type="NCBI Taxonomy" id="2605946"/>
    <lineage>
        <taxon>Bacteria</taxon>
        <taxon>Pseudomonadati</taxon>
        <taxon>Pseudomonadota</taxon>
        <taxon>Alphaproteobacteria</taxon>
        <taxon>Rhodobacterales</taxon>
        <taxon>Paracoccaceae</taxon>
        <taxon>Pukyongiella</taxon>
    </lineage>
</organism>
<dbReference type="Proteomes" id="UP000237655">
    <property type="component" value="Chromosome"/>
</dbReference>
<dbReference type="EMBL" id="CP027665">
    <property type="protein sequence ID" value="AVO38920.1"/>
    <property type="molecule type" value="Genomic_DNA"/>
</dbReference>
<proteinExistence type="predicted"/>
<evidence type="ECO:0000313" key="1">
    <source>
        <dbReference type="EMBL" id="AVO38920.1"/>
    </source>
</evidence>
<sequence>MDGKTATGNSGEPAANSARARFMREVADDLPSRSLPHGFLAREMSRPSSLALTNRIGIIGTGGFADMLAKYADVTVIAPDAPDATIAWTGLDLLLVEGRIMRQDDPWRRGLLGMGDDGAHLHALIARARDHEVPVVLWINEEAAALPHFAHLRGAVDLVVVPPGADASDPDTVAIPPCVDVKLFNPVIDDLAAHVPWGRYLSLAVDGCHEIGARDDPEAFADRFEALFDYNWWLLDSSYDLRNNNRRFPPRMQRRALGPLRGQPLANLLKFAEGYILPTALTGNRPRHARQRQLEAAAAKALVLAEDGRLAGAATADTPAGLNALIHWLMRDRIGAAAAQHLGWRDAVARHSWFEGIAALLEHFGKPVRSTAPLDPGVNVVMPTIRPELIPHALRMMEAQVHRNWQLTIVANGVSVPGDIARQVADHPAAQLTAIPGDKSIGYCMNFGIDQSGADYWAKIDDDDIYGPHYLSDLLLQRKYADFDIAGKAAVFAWLEETEKLVVRNFEARDRKAVFLTGSTILARAGSGHFPEDVRGYADVLFLTTAEENGRRLLTADPFNYVQVRRADVRNHTWTADAAQFETQGPVRAGLDFGGVIL</sequence>
<protein>
    <submittedName>
        <fullName evidence="1">Glycosyltransferase family 2 protein</fullName>
    </submittedName>
</protein>
<name>A0A2S0MSQ5_9RHOB</name>
<dbReference type="SUPFAM" id="SSF53448">
    <property type="entry name" value="Nucleotide-diphospho-sugar transferases"/>
    <property type="match status" value="1"/>
</dbReference>
<dbReference type="RefSeq" id="WP_106473230.1">
    <property type="nucleotide sequence ID" value="NZ_CP027665.1"/>
</dbReference>
<dbReference type="GO" id="GO:0016740">
    <property type="term" value="F:transferase activity"/>
    <property type="evidence" value="ECO:0007669"/>
    <property type="project" value="UniProtKB-KW"/>
</dbReference>
<evidence type="ECO:0000313" key="2">
    <source>
        <dbReference type="Proteomes" id="UP000237655"/>
    </source>
</evidence>
<dbReference type="Gene3D" id="3.90.550.10">
    <property type="entry name" value="Spore Coat Polysaccharide Biosynthesis Protein SpsA, Chain A"/>
    <property type="match status" value="1"/>
</dbReference>
<keyword evidence="2" id="KW-1185">Reference proteome</keyword>